<dbReference type="Gene3D" id="3.30.420.40">
    <property type="match status" value="2"/>
</dbReference>
<dbReference type="EC" id="2.7.1.55" evidence="2"/>
<sequence>MSTETILGIDVGGTHTRIGLVNSSFELLDSTIVNTQSWATQKDNCNALIKVIQDYLKKAKLDICMISIGLPSTMNHTRSIVLSTPNIVSMDNIPLVSRFEDALGIRTVVERDSSMLLMYDLYSNQIPLNGTAIGIYFGTGIGNAIIVDGKLLIGRNGVAGEIGHIPCLISEKICSCGNRGCMETYISGRVLEEMCRKEFPQTHIQDLFLQHGNEEEVQSYIKRMAIPIATEINIFDPDRIIIGGGIVAMRGFPYKILEENIYEHVRKPMPAQNIEIIYSKPSQFNGIIGAAIYAENKLKD</sequence>
<reference evidence="2" key="1">
    <citation type="submission" date="2020-08" db="EMBL/GenBank/DDBJ databases">
        <title>Genome public.</title>
        <authorList>
            <person name="Liu C."/>
            <person name="Sun Q."/>
        </authorList>
    </citation>
    <scope>NUCLEOTIDE SEQUENCE</scope>
    <source>
        <strain evidence="2">NSJ-55</strain>
    </source>
</reference>
<accession>A0A923LLD9</accession>
<dbReference type="CDD" id="cd24070">
    <property type="entry name" value="ASKHA_NBD_ROK_AlsK"/>
    <property type="match status" value="1"/>
</dbReference>
<dbReference type="PANTHER" id="PTHR18964:SF149">
    <property type="entry name" value="BIFUNCTIONAL UDP-N-ACETYLGLUCOSAMINE 2-EPIMERASE_N-ACETYLMANNOSAMINE KINASE"/>
    <property type="match status" value="1"/>
</dbReference>
<evidence type="ECO:0000313" key="2">
    <source>
        <dbReference type="EMBL" id="MBC5690458.1"/>
    </source>
</evidence>
<evidence type="ECO:0000313" key="3">
    <source>
        <dbReference type="Proteomes" id="UP000652477"/>
    </source>
</evidence>
<comment type="similarity">
    <text evidence="1">Belongs to the ROK (NagC/XylR) family.</text>
</comment>
<comment type="caution">
    <text evidence="2">The sequence shown here is derived from an EMBL/GenBank/DDBJ whole genome shotgun (WGS) entry which is preliminary data.</text>
</comment>
<dbReference type="GO" id="GO:0008787">
    <property type="term" value="F:D-allose kinase activity"/>
    <property type="evidence" value="ECO:0007669"/>
    <property type="project" value="UniProtKB-EC"/>
</dbReference>
<dbReference type="RefSeq" id="WP_186877108.1">
    <property type="nucleotide sequence ID" value="NZ_JACOPF010000005.1"/>
</dbReference>
<dbReference type="AlphaFoldDB" id="A0A923LLD9"/>
<dbReference type="NCBIfam" id="NF007251">
    <property type="entry name" value="PRK09698.1"/>
    <property type="match status" value="1"/>
</dbReference>
<keyword evidence="2" id="KW-0418">Kinase</keyword>
<proteinExistence type="inferred from homology"/>
<dbReference type="Pfam" id="PF00480">
    <property type="entry name" value="ROK"/>
    <property type="match status" value="1"/>
</dbReference>
<organism evidence="2 3">
    <name type="scientific">Mediterraneibacter hominis</name>
    <dbReference type="NCBI Taxonomy" id="2763054"/>
    <lineage>
        <taxon>Bacteria</taxon>
        <taxon>Bacillati</taxon>
        <taxon>Bacillota</taxon>
        <taxon>Clostridia</taxon>
        <taxon>Lachnospirales</taxon>
        <taxon>Lachnospiraceae</taxon>
        <taxon>Mediterraneibacter</taxon>
    </lineage>
</organism>
<protein>
    <submittedName>
        <fullName evidence="2">Allose kinase</fullName>
        <ecNumber evidence="2">2.7.1.55</ecNumber>
    </submittedName>
</protein>
<keyword evidence="2" id="KW-0808">Transferase</keyword>
<name>A0A923LLD9_9FIRM</name>
<dbReference type="Proteomes" id="UP000652477">
    <property type="component" value="Unassembled WGS sequence"/>
</dbReference>
<gene>
    <name evidence="2" type="primary">alsK</name>
    <name evidence="2" type="ORF">H8S37_16215</name>
</gene>
<dbReference type="PANTHER" id="PTHR18964">
    <property type="entry name" value="ROK (REPRESSOR, ORF, KINASE) FAMILY"/>
    <property type="match status" value="1"/>
</dbReference>
<dbReference type="InterPro" id="IPR000600">
    <property type="entry name" value="ROK"/>
</dbReference>
<keyword evidence="3" id="KW-1185">Reference proteome</keyword>
<dbReference type="InterPro" id="IPR043129">
    <property type="entry name" value="ATPase_NBD"/>
</dbReference>
<evidence type="ECO:0000256" key="1">
    <source>
        <dbReference type="ARBA" id="ARBA00006479"/>
    </source>
</evidence>
<dbReference type="EMBL" id="JACOPF010000005">
    <property type="protein sequence ID" value="MBC5690458.1"/>
    <property type="molecule type" value="Genomic_DNA"/>
</dbReference>
<dbReference type="SUPFAM" id="SSF53067">
    <property type="entry name" value="Actin-like ATPase domain"/>
    <property type="match status" value="1"/>
</dbReference>